<proteinExistence type="predicted"/>
<gene>
    <name evidence="2" type="ORF">AVW11_07195</name>
</gene>
<accession>A0ABX3G8X4</accession>
<evidence type="ECO:0000313" key="2">
    <source>
        <dbReference type="EMBL" id="OLZ71175.1"/>
    </source>
</evidence>
<keyword evidence="3" id="KW-1185">Reference proteome</keyword>
<sequence length="368" mass="37959">MSAAAAAVVLAGLVTAAGPAAAASDAKCAPKVQVLGSIGDESYARDMRQSQGVFDFGAGDLAVGVSGHKPVYWTGTTVHRVPLTDPNASGRVVAVNAHGLMVGVLHDSAGVFLFTYQVGDAAITRLPDGYGHDIEADVNDAGYVVSRSDSGPGTVWKDGHKVRELPVPAEAGPGTRITMVTGINNHGDILGMATQDYEVPETGAHLEGTRPVLWPGDGGAARLLDPTMNDSYVQDLDESGRIVGYDWAGPWHEYRTWVWEPPVGGAGTSPGGLSSHPYATFEAISPTTNVSVGTAKFHPDEMTLPDQALLRAGSGPVKALPRLAAGGASMADAVSDADRVGGAAVNAKGKLKPVIWTCATQQAYNPGS</sequence>
<feature type="signal peptide" evidence="1">
    <location>
        <begin position="1"/>
        <end position="22"/>
    </location>
</feature>
<comment type="caution">
    <text evidence="2">The sequence shown here is derived from an EMBL/GenBank/DDBJ whole genome shotgun (WGS) entry which is preliminary data.</text>
</comment>
<dbReference type="Proteomes" id="UP000187151">
    <property type="component" value="Unassembled WGS sequence"/>
</dbReference>
<protein>
    <submittedName>
        <fullName evidence="2">Uncharacterized protein</fullName>
    </submittedName>
</protein>
<keyword evidence="1" id="KW-0732">Signal</keyword>
<dbReference type="RefSeq" id="WP_051699775.1">
    <property type="nucleotide sequence ID" value="NZ_MQUR01000010.1"/>
</dbReference>
<reference evidence="2 3" key="1">
    <citation type="submission" date="2016-01" db="EMBL/GenBank/DDBJ databases">
        <title>Streptomyces amritsarensis strain MTCC 11845 genome sequencing and assembly.</title>
        <authorList>
            <person name="Sharma D."/>
            <person name="Nair G.R."/>
            <person name="Kaur G."/>
            <person name="Manhas R.K."/>
            <person name="Mayilraj S."/>
        </authorList>
    </citation>
    <scope>NUCLEOTIDE SEQUENCE [LARGE SCALE GENOMIC DNA]</scope>
    <source>
        <strain evidence="2 3">MTCC 11845</strain>
    </source>
</reference>
<name>A0ABX3G8X4_9ACTN</name>
<dbReference type="EMBL" id="MQUR01000010">
    <property type="protein sequence ID" value="OLZ71175.1"/>
    <property type="molecule type" value="Genomic_DNA"/>
</dbReference>
<organism evidence="2 3">
    <name type="scientific">Streptomyces amritsarensis</name>
    <dbReference type="NCBI Taxonomy" id="681158"/>
    <lineage>
        <taxon>Bacteria</taxon>
        <taxon>Bacillati</taxon>
        <taxon>Actinomycetota</taxon>
        <taxon>Actinomycetes</taxon>
        <taxon>Kitasatosporales</taxon>
        <taxon>Streptomycetaceae</taxon>
        <taxon>Streptomyces</taxon>
    </lineage>
</organism>
<feature type="chain" id="PRO_5046757989" evidence="1">
    <location>
        <begin position="23"/>
        <end position="368"/>
    </location>
</feature>
<evidence type="ECO:0000256" key="1">
    <source>
        <dbReference type="SAM" id="SignalP"/>
    </source>
</evidence>
<evidence type="ECO:0000313" key="3">
    <source>
        <dbReference type="Proteomes" id="UP000187151"/>
    </source>
</evidence>